<reference evidence="3" key="1">
    <citation type="submission" date="2022-11" db="UniProtKB">
        <authorList>
            <consortium name="WormBaseParasite"/>
        </authorList>
    </citation>
    <scope>IDENTIFICATION</scope>
</reference>
<protein>
    <recommendedName>
        <fullName evidence="1">Helicase SMUBP-2/HCS1 1B domain-containing protein</fullName>
    </recommendedName>
</protein>
<accession>A0A914X3H7</accession>
<dbReference type="AlphaFoldDB" id="A0A914X3H7"/>
<name>A0A914X3H7_9BILA</name>
<proteinExistence type="predicted"/>
<evidence type="ECO:0000313" key="2">
    <source>
        <dbReference type="Proteomes" id="UP000887566"/>
    </source>
</evidence>
<feature type="domain" description="Helicase SMUBP-2/HCS1 1B" evidence="1">
    <location>
        <begin position="9"/>
        <end position="123"/>
    </location>
</feature>
<dbReference type="GO" id="GO:0003723">
    <property type="term" value="F:RNA binding"/>
    <property type="evidence" value="ECO:0007669"/>
    <property type="project" value="InterPro"/>
</dbReference>
<dbReference type="Pfam" id="PF21138">
    <property type="entry name" value="SMUBP-2_HCS1_1B"/>
    <property type="match status" value="1"/>
</dbReference>
<dbReference type="Gene3D" id="2.40.30.270">
    <property type="match status" value="1"/>
</dbReference>
<keyword evidence="2" id="KW-1185">Reference proteome</keyword>
<dbReference type="WBParaSite" id="PSAMB.scaffold5883size10671.g27475.t1">
    <property type="protein sequence ID" value="PSAMB.scaffold5883size10671.g27475.t1"/>
    <property type="gene ID" value="PSAMB.scaffold5883size10671.g27475"/>
</dbReference>
<dbReference type="Proteomes" id="UP000887566">
    <property type="component" value="Unplaced"/>
</dbReference>
<dbReference type="Gene3D" id="3.40.50.300">
    <property type="entry name" value="P-loop containing nucleotide triphosphate hydrolases"/>
    <property type="match status" value="1"/>
</dbReference>
<sequence length="178" mass="19864">MPQPLAEHVEKWTSLIKKERQAELDQFNALLSDQSLAELCAAGTCLARLHVKESRSALGGRTIVQFGKKNDRPLPAHKFSPGGPICIAHTADHLTPLFDGVVSNVSEDSIGLCFDRSQKIEELKVPRGTFAILPRIYETTFQRLMQCLNDLQHRDKFPGCELVDFAFHGRMLPTPNKG</sequence>
<evidence type="ECO:0000313" key="3">
    <source>
        <dbReference type="WBParaSite" id="PSAMB.scaffold5883size10671.g27475.t1"/>
    </source>
</evidence>
<evidence type="ECO:0000259" key="1">
    <source>
        <dbReference type="Pfam" id="PF21138"/>
    </source>
</evidence>
<dbReference type="InterPro" id="IPR048761">
    <property type="entry name" value="SMUBP-2_HCS1_1B"/>
</dbReference>
<dbReference type="InterPro" id="IPR027417">
    <property type="entry name" value="P-loop_NTPase"/>
</dbReference>
<organism evidence="2 3">
    <name type="scientific">Plectus sambesii</name>
    <dbReference type="NCBI Taxonomy" id="2011161"/>
    <lineage>
        <taxon>Eukaryota</taxon>
        <taxon>Metazoa</taxon>
        <taxon>Ecdysozoa</taxon>
        <taxon>Nematoda</taxon>
        <taxon>Chromadorea</taxon>
        <taxon>Plectida</taxon>
        <taxon>Plectina</taxon>
        <taxon>Plectoidea</taxon>
        <taxon>Plectidae</taxon>
        <taxon>Plectus</taxon>
    </lineage>
</organism>